<sequence length="572" mass="61581">MSYVSSVSSDVTAYETVSLSGEVSFSGLGNGTDFSEIIDATIDAESYQLEAYEEQKTETEYIIDLLEMLDEELEDLNETLDDMDEPDEFFEMEGTSSGDEVTVELTGEADEGVHTLIVNQLAQKDVWVNSGDGFDSEDTVVAAAATTLELTLDGETISVEVAAGTTLEGLVNAVNNDVDARDRIEAELLYDGDEYYFKLSSEDAGADNAITIAGNAGLTGLTGFTNTQTAQNAQIKVDGFPPEEDEWIERATNSIDDVVAGITFELKESTDAEGVRISVEYDTDAMMEKIATFVESVNQIILDIQTLTGRVDDDEDEDTESYTVDNYAMDIIYNNIKNCISSGALGFTAYDSEDGGDYFNALSQIGISTDADEGSDTFGQLILDEDELEEAIETDPEAIGNLFSQRGVGESDTDALQVLSVIDTVTQAGTYDVQYTVESGVLTSATINGVAASVDSDNWTILGTSDSVSGLYMSVTDRTDGTHGGDVRVKQGIIGELSDILDGITDADEGSLPILIENYESSITALDNNIYNEEARLDALETSLTRKYAALDALLSEYENKSSLLSSLLSDL</sequence>
<feature type="domain" description="Flagellar hook-associated protein 2 C-terminal" evidence="7">
    <location>
        <begin position="230"/>
        <end position="559"/>
    </location>
</feature>
<keyword evidence="8" id="KW-0966">Cell projection</keyword>
<keyword evidence="8" id="KW-0969">Cilium</keyword>
<dbReference type="InterPro" id="IPR010809">
    <property type="entry name" value="FliD_C"/>
</dbReference>
<dbReference type="EMBL" id="AP026708">
    <property type="protein sequence ID" value="BDQ35504.1"/>
    <property type="molecule type" value="Genomic_DNA"/>
</dbReference>
<evidence type="ECO:0000313" key="9">
    <source>
        <dbReference type="Proteomes" id="UP001061361"/>
    </source>
</evidence>
<keyword evidence="3" id="KW-0175">Coiled coil</keyword>
<comment type="similarity">
    <text evidence="1 5">Belongs to the FliD family.</text>
</comment>
<comment type="subcellular location">
    <subcellularLocation>
        <location evidence="5">Secreted</location>
    </subcellularLocation>
    <subcellularLocation>
        <location evidence="5">Bacterial flagellum</location>
    </subcellularLocation>
</comment>
<dbReference type="RefSeq" id="WP_264982401.1">
    <property type="nucleotide sequence ID" value="NZ_AP026708.1"/>
</dbReference>
<reference evidence="8" key="1">
    <citation type="submission" date="2022-08" db="EMBL/GenBank/DDBJ databases">
        <title>Genome Sequence of the sulphate-reducing bacterium, Pseudodesulfovibrio portus JCM14722.</title>
        <authorList>
            <person name="Kondo R."/>
            <person name="Kataoka T."/>
        </authorList>
    </citation>
    <scope>NUCLEOTIDE SEQUENCE</scope>
    <source>
        <strain evidence="8">JCM 14722</strain>
    </source>
</reference>
<evidence type="ECO:0000256" key="1">
    <source>
        <dbReference type="ARBA" id="ARBA00009764"/>
    </source>
</evidence>
<evidence type="ECO:0000259" key="7">
    <source>
        <dbReference type="Pfam" id="PF07195"/>
    </source>
</evidence>
<organism evidence="8 9">
    <name type="scientific">Pseudodesulfovibrio portus</name>
    <dbReference type="NCBI Taxonomy" id="231439"/>
    <lineage>
        <taxon>Bacteria</taxon>
        <taxon>Pseudomonadati</taxon>
        <taxon>Thermodesulfobacteriota</taxon>
        <taxon>Desulfovibrionia</taxon>
        <taxon>Desulfovibrionales</taxon>
        <taxon>Desulfovibrionaceae</taxon>
    </lineage>
</organism>
<dbReference type="Pfam" id="PF02465">
    <property type="entry name" value="FliD_N"/>
    <property type="match status" value="1"/>
</dbReference>
<dbReference type="PANTHER" id="PTHR30288">
    <property type="entry name" value="FLAGELLAR CAP/ASSEMBLY PROTEIN FLID"/>
    <property type="match status" value="1"/>
</dbReference>
<keyword evidence="5" id="KW-0964">Secreted</keyword>
<dbReference type="InterPro" id="IPR003481">
    <property type="entry name" value="FliD_N"/>
</dbReference>
<dbReference type="PANTHER" id="PTHR30288:SF0">
    <property type="entry name" value="FLAGELLAR HOOK-ASSOCIATED PROTEIN 2"/>
    <property type="match status" value="1"/>
</dbReference>
<name>A0ABN6RXT8_9BACT</name>
<keyword evidence="9" id="KW-1185">Reference proteome</keyword>
<proteinExistence type="inferred from homology"/>
<gene>
    <name evidence="8" type="ORF">JCM14722_30460</name>
</gene>
<evidence type="ECO:0000313" key="8">
    <source>
        <dbReference type="EMBL" id="BDQ35504.1"/>
    </source>
</evidence>
<dbReference type="InterPro" id="IPR040026">
    <property type="entry name" value="FliD"/>
</dbReference>
<protein>
    <recommendedName>
        <fullName evidence="5">Flagellar hook-associated protein 2</fullName>
        <shortName evidence="5">HAP2</shortName>
    </recommendedName>
    <alternativeName>
        <fullName evidence="5">Flagellar cap protein</fullName>
    </alternativeName>
</protein>
<evidence type="ECO:0000256" key="4">
    <source>
        <dbReference type="ARBA" id="ARBA00023143"/>
    </source>
</evidence>
<comment type="subunit">
    <text evidence="2 5">Homopentamer.</text>
</comment>
<accession>A0ABN6RXT8</accession>
<evidence type="ECO:0000259" key="6">
    <source>
        <dbReference type="Pfam" id="PF02465"/>
    </source>
</evidence>
<evidence type="ECO:0000256" key="2">
    <source>
        <dbReference type="ARBA" id="ARBA00011255"/>
    </source>
</evidence>
<keyword evidence="8" id="KW-0282">Flagellum</keyword>
<dbReference type="Proteomes" id="UP001061361">
    <property type="component" value="Chromosome"/>
</dbReference>
<evidence type="ECO:0000256" key="3">
    <source>
        <dbReference type="ARBA" id="ARBA00023054"/>
    </source>
</evidence>
<comment type="function">
    <text evidence="5">Required for morphogenesis and for the elongation of the flagellar filament by facilitating polymerization of the flagellin monomers at the tip of growing filament. Forms a capping structure, which prevents flagellin subunits (transported through the central channel of the flagellum) from leaking out without polymerization at the distal end.</text>
</comment>
<keyword evidence="4 5" id="KW-0975">Bacterial flagellum</keyword>
<feature type="domain" description="Flagellar hook-associated protein 2 N-terminal" evidence="6">
    <location>
        <begin position="31"/>
        <end position="125"/>
    </location>
</feature>
<dbReference type="Pfam" id="PF07195">
    <property type="entry name" value="FliD_C"/>
    <property type="match status" value="1"/>
</dbReference>
<evidence type="ECO:0000256" key="5">
    <source>
        <dbReference type="RuleBase" id="RU362066"/>
    </source>
</evidence>